<dbReference type="KEGG" id="plw:D5F53_19695"/>
<dbReference type="InterPro" id="IPR011051">
    <property type="entry name" value="RmlC_Cupin_sf"/>
</dbReference>
<evidence type="ECO:0000313" key="4">
    <source>
        <dbReference type="Proteomes" id="UP000266552"/>
    </source>
</evidence>
<name>A0A385TPJ8_PAELA</name>
<keyword evidence="4" id="KW-1185">Reference proteome</keyword>
<reference evidence="3 4" key="1">
    <citation type="submission" date="2018-09" db="EMBL/GenBank/DDBJ databases">
        <title>Genome Sequence of Paenibacillus lautus Strain E7593-69, Azo Dye-Degrading Bacteria, Isolated from Commercial Tattoo Inks.</title>
        <authorList>
            <person name="Nho S.W."/>
            <person name="Kim S.-J."/>
            <person name="Kweon O."/>
            <person name="Cerniglia C.E."/>
        </authorList>
    </citation>
    <scope>NUCLEOTIDE SEQUENCE [LARGE SCALE GENOMIC DNA]</scope>
    <source>
        <strain evidence="3 4">E7593-69</strain>
    </source>
</reference>
<proteinExistence type="predicted"/>
<dbReference type="GO" id="GO:0016853">
    <property type="term" value="F:isomerase activity"/>
    <property type="evidence" value="ECO:0007669"/>
    <property type="project" value="UniProtKB-KW"/>
</dbReference>
<dbReference type="Proteomes" id="UP000266552">
    <property type="component" value="Chromosome"/>
</dbReference>
<evidence type="ECO:0000313" key="3">
    <source>
        <dbReference type="EMBL" id="AYB45381.1"/>
    </source>
</evidence>
<dbReference type="InterPro" id="IPR051804">
    <property type="entry name" value="Carb_Metab_Reg_Kinase/Isom"/>
</dbReference>
<dbReference type="Gene3D" id="2.60.120.10">
    <property type="entry name" value="Jelly Rolls"/>
    <property type="match status" value="1"/>
</dbReference>
<dbReference type="PANTHER" id="PTHR42742:SF3">
    <property type="entry name" value="FRUCTOKINASE"/>
    <property type="match status" value="1"/>
</dbReference>
<dbReference type="AlphaFoldDB" id="A0A385TPJ8"/>
<dbReference type="SUPFAM" id="SSF51182">
    <property type="entry name" value="RmlC-like cupins"/>
    <property type="match status" value="1"/>
</dbReference>
<sequence length="623" mass="70757">MKPATAFQSHPINPVDFRHEPLFMNQGIDSWCSFILSTHKQKSQLHPPEKRGVYITLDGTHGADFDKLLIHLQQTCEQEGIAFLSDSTSHYVKPEAELRAEMAPYLTDNRAFGYKASDVRPIQYFQPDAKAALQNSALQFDAMCGIHVLHGPGASLLEGRTSDLRFYADYSRENQQRRHAEHMGSFGLGISSDKVETYKNCLFLEWPVWETYRRDWLDHHVQHSVNQAYYMDLNRPEAPVWLSAAKLASVLHQAARQPFRVKPFFAPGIWGGQYLKELCGLPEEWPNCAWSFEPIAPENTLLLRVQNVTFEVPFTLLMEAAPQEIMGMRNFELFGDYFPIRFDYLDTMQGGELSLQVHPLQEYAEAQFNEHMTQQESYYIMRNAPGAKVYLGLKEGVTGGRLLEAVENAHLREEPLELTDYVNEYYSQTGDLYLIPPGTVHCSGRDNLVLEISSTTWWFTFKIYDYLRLDADGKPRPMNPEHARHNINDAMNTPAVEGGLIARPTVVSRQGGSTEELLGQREDLLFQVSRLNLQDTWKADTQGEFVMYNLVEGDRVRLVPASDEGAAVEWGYAESYIVPACIGEYRLENLSGSPCALIAARVNSEWKLPLLPPSRRAASGEFS</sequence>
<accession>A0A385TPJ8</accession>
<dbReference type="GO" id="GO:0046872">
    <property type="term" value="F:metal ion binding"/>
    <property type="evidence" value="ECO:0007669"/>
    <property type="project" value="UniProtKB-KW"/>
</dbReference>
<evidence type="ECO:0000256" key="1">
    <source>
        <dbReference type="ARBA" id="ARBA00022723"/>
    </source>
</evidence>
<dbReference type="InterPro" id="IPR014710">
    <property type="entry name" value="RmlC-like_jellyroll"/>
</dbReference>
<protein>
    <submittedName>
        <fullName evidence="3">Mannose-6-phosphate isomerase</fullName>
    </submittedName>
</protein>
<keyword evidence="3" id="KW-0413">Isomerase</keyword>
<dbReference type="CDD" id="cd07010">
    <property type="entry name" value="cupin_PMI_type_I_N_bac"/>
    <property type="match status" value="1"/>
</dbReference>
<evidence type="ECO:0000256" key="2">
    <source>
        <dbReference type="ARBA" id="ARBA00022833"/>
    </source>
</evidence>
<dbReference type="EMBL" id="CP032412">
    <property type="protein sequence ID" value="AYB45381.1"/>
    <property type="molecule type" value="Genomic_DNA"/>
</dbReference>
<keyword evidence="1" id="KW-0479">Metal-binding</keyword>
<dbReference type="RefSeq" id="WP_119849154.1">
    <property type="nucleotide sequence ID" value="NZ_CP032412.1"/>
</dbReference>
<dbReference type="PANTHER" id="PTHR42742">
    <property type="entry name" value="TRANSCRIPTIONAL REPRESSOR MPRA"/>
    <property type="match status" value="1"/>
</dbReference>
<keyword evidence="2" id="KW-0862">Zinc</keyword>
<gene>
    <name evidence="3" type="ORF">D5F53_19695</name>
</gene>
<organism evidence="3 4">
    <name type="scientific">Paenibacillus lautus</name>
    <name type="common">Bacillus lautus</name>
    <dbReference type="NCBI Taxonomy" id="1401"/>
    <lineage>
        <taxon>Bacteria</taxon>
        <taxon>Bacillati</taxon>
        <taxon>Bacillota</taxon>
        <taxon>Bacilli</taxon>
        <taxon>Bacillales</taxon>
        <taxon>Paenibacillaceae</taxon>
        <taxon>Paenibacillus</taxon>
    </lineage>
</organism>